<evidence type="ECO:0000313" key="1">
    <source>
        <dbReference type="EMBL" id="KAI3790196.1"/>
    </source>
</evidence>
<name>A0ACB9H4K3_CICIN</name>
<accession>A0ACB9H4K3</accession>
<sequence>MVNSATSIVVALIGFMFMAAFDVNQAQELAPSPAPAFPSNDGAAIDQGIAYLLLLFALAITYLLTWHQPMPLQ</sequence>
<protein>
    <submittedName>
        <fullName evidence="1">Uncharacterized protein</fullName>
    </submittedName>
</protein>
<organism evidence="1 2">
    <name type="scientific">Cichorium intybus</name>
    <name type="common">Chicory</name>
    <dbReference type="NCBI Taxonomy" id="13427"/>
    <lineage>
        <taxon>Eukaryota</taxon>
        <taxon>Viridiplantae</taxon>
        <taxon>Streptophyta</taxon>
        <taxon>Embryophyta</taxon>
        <taxon>Tracheophyta</taxon>
        <taxon>Spermatophyta</taxon>
        <taxon>Magnoliopsida</taxon>
        <taxon>eudicotyledons</taxon>
        <taxon>Gunneridae</taxon>
        <taxon>Pentapetalae</taxon>
        <taxon>asterids</taxon>
        <taxon>campanulids</taxon>
        <taxon>Asterales</taxon>
        <taxon>Asteraceae</taxon>
        <taxon>Cichorioideae</taxon>
        <taxon>Cichorieae</taxon>
        <taxon>Cichoriinae</taxon>
        <taxon>Cichorium</taxon>
    </lineage>
</organism>
<evidence type="ECO:0000313" key="2">
    <source>
        <dbReference type="Proteomes" id="UP001055811"/>
    </source>
</evidence>
<dbReference type="Proteomes" id="UP001055811">
    <property type="component" value="Linkage Group LG01"/>
</dbReference>
<proteinExistence type="predicted"/>
<gene>
    <name evidence="1" type="ORF">L2E82_03053</name>
</gene>
<keyword evidence="2" id="KW-1185">Reference proteome</keyword>
<dbReference type="EMBL" id="CM042009">
    <property type="protein sequence ID" value="KAI3790196.1"/>
    <property type="molecule type" value="Genomic_DNA"/>
</dbReference>
<reference evidence="1 2" key="2">
    <citation type="journal article" date="2022" name="Mol. Ecol. Resour.">
        <title>The genomes of chicory, endive, great burdock and yacon provide insights into Asteraceae paleo-polyploidization history and plant inulin production.</title>
        <authorList>
            <person name="Fan W."/>
            <person name="Wang S."/>
            <person name="Wang H."/>
            <person name="Wang A."/>
            <person name="Jiang F."/>
            <person name="Liu H."/>
            <person name="Zhao H."/>
            <person name="Xu D."/>
            <person name="Zhang Y."/>
        </authorList>
    </citation>
    <scope>NUCLEOTIDE SEQUENCE [LARGE SCALE GENOMIC DNA]</scope>
    <source>
        <strain evidence="2">cv. Punajuju</strain>
        <tissue evidence="1">Leaves</tissue>
    </source>
</reference>
<comment type="caution">
    <text evidence="1">The sequence shown here is derived from an EMBL/GenBank/DDBJ whole genome shotgun (WGS) entry which is preliminary data.</text>
</comment>
<reference evidence="2" key="1">
    <citation type="journal article" date="2022" name="Mol. Ecol. Resour.">
        <title>The genomes of chicory, endive, great burdock and yacon provide insights into Asteraceae palaeo-polyploidization history and plant inulin production.</title>
        <authorList>
            <person name="Fan W."/>
            <person name="Wang S."/>
            <person name="Wang H."/>
            <person name="Wang A."/>
            <person name="Jiang F."/>
            <person name="Liu H."/>
            <person name="Zhao H."/>
            <person name="Xu D."/>
            <person name="Zhang Y."/>
        </authorList>
    </citation>
    <scope>NUCLEOTIDE SEQUENCE [LARGE SCALE GENOMIC DNA]</scope>
    <source>
        <strain evidence="2">cv. Punajuju</strain>
    </source>
</reference>